<feature type="non-terminal residue" evidence="1">
    <location>
        <position position="1"/>
    </location>
</feature>
<name>A0A6A6E8S5_9PEZI</name>
<accession>A0A6A6E8S5</accession>
<gene>
    <name evidence="1" type="ORF">K469DRAFT_570164</name>
</gene>
<reference evidence="1" key="1">
    <citation type="journal article" date="2020" name="Stud. Mycol.">
        <title>101 Dothideomycetes genomes: a test case for predicting lifestyles and emergence of pathogens.</title>
        <authorList>
            <person name="Haridas S."/>
            <person name="Albert R."/>
            <person name="Binder M."/>
            <person name="Bloem J."/>
            <person name="Labutti K."/>
            <person name="Salamov A."/>
            <person name="Andreopoulos B."/>
            <person name="Baker S."/>
            <person name="Barry K."/>
            <person name="Bills G."/>
            <person name="Bluhm B."/>
            <person name="Cannon C."/>
            <person name="Castanera R."/>
            <person name="Culley D."/>
            <person name="Daum C."/>
            <person name="Ezra D."/>
            <person name="Gonzalez J."/>
            <person name="Henrissat B."/>
            <person name="Kuo A."/>
            <person name="Liang C."/>
            <person name="Lipzen A."/>
            <person name="Lutzoni F."/>
            <person name="Magnuson J."/>
            <person name="Mondo S."/>
            <person name="Nolan M."/>
            <person name="Ohm R."/>
            <person name="Pangilinan J."/>
            <person name="Park H.-J."/>
            <person name="Ramirez L."/>
            <person name="Alfaro M."/>
            <person name="Sun H."/>
            <person name="Tritt A."/>
            <person name="Yoshinaga Y."/>
            <person name="Zwiers L.-H."/>
            <person name="Turgeon B."/>
            <person name="Goodwin S."/>
            <person name="Spatafora J."/>
            <person name="Crous P."/>
            <person name="Grigoriev I."/>
        </authorList>
    </citation>
    <scope>NUCLEOTIDE SEQUENCE</scope>
    <source>
        <strain evidence="1">CBS 207.26</strain>
    </source>
</reference>
<dbReference type="Proteomes" id="UP000800200">
    <property type="component" value="Unassembled WGS sequence"/>
</dbReference>
<organism evidence="1 2">
    <name type="scientific">Zopfia rhizophila CBS 207.26</name>
    <dbReference type="NCBI Taxonomy" id="1314779"/>
    <lineage>
        <taxon>Eukaryota</taxon>
        <taxon>Fungi</taxon>
        <taxon>Dikarya</taxon>
        <taxon>Ascomycota</taxon>
        <taxon>Pezizomycotina</taxon>
        <taxon>Dothideomycetes</taxon>
        <taxon>Dothideomycetes incertae sedis</taxon>
        <taxon>Zopfiaceae</taxon>
        <taxon>Zopfia</taxon>
    </lineage>
</organism>
<evidence type="ECO:0000313" key="1">
    <source>
        <dbReference type="EMBL" id="KAF2187425.1"/>
    </source>
</evidence>
<sequence length="107" mass="12340">ALLQDQNRFLLKTNNEIRVRRLTRLIVLEKAKVMSYKDLKEAQAKREVKDKAIISKGKYSRKRKSSTPEEEVKASLSVPKDKMARMSEVEPVKAVGVPWRTPVAKIY</sequence>
<dbReference type="AlphaFoldDB" id="A0A6A6E8S5"/>
<proteinExistence type="predicted"/>
<keyword evidence="2" id="KW-1185">Reference proteome</keyword>
<dbReference type="EMBL" id="ML994627">
    <property type="protein sequence ID" value="KAF2187425.1"/>
    <property type="molecule type" value="Genomic_DNA"/>
</dbReference>
<dbReference type="OrthoDB" id="10529557at2759"/>
<protein>
    <submittedName>
        <fullName evidence="1">Uncharacterized protein</fullName>
    </submittedName>
</protein>
<evidence type="ECO:0000313" key="2">
    <source>
        <dbReference type="Proteomes" id="UP000800200"/>
    </source>
</evidence>